<dbReference type="InterPro" id="IPR008914">
    <property type="entry name" value="PEBP"/>
</dbReference>
<dbReference type="Proteomes" id="UP000253094">
    <property type="component" value="Unassembled WGS sequence"/>
</dbReference>
<organism evidence="2 3">
    <name type="scientific">Sphaerisporangium album</name>
    <dbReference type="NCBI Taxonomy" id="509200"/>
    <lineage>
        <taxon>Bacteria</taxon>
        <taxon>Bacillati</taxon>
        <taxon>Actinomycetota</taxon>
        <taxon>Actinomycetes</taxon>
        <taxon>Streptosporangiales</taxon>
        <taxon>Streptosporangiaceae</taxon>
        <taxon>Sphaerisporangium</taxon>
    </lineage>
</organism>
<dbReference type="OrthoDB" id="9797506at2"/>
<dbReference type="EMBL" id="QOIL01000007">
    <property type="protein sequence ID" value="RCG30591.1"/>
    <property type="molecule type" value="Genomic_DNA"/>
</dbReference>
<dbReference type="InterPro" id="IPR005247">
    <property type="entry name" value="YbhB_YbcL/LppC-like"/>
</dbReference>
<comment type="caution">
    <text evidence="2">The sequence shown here is derived from an EMBL/GenBank/DDBJ whole genome shotgun (WGS) entry which is preliminary data.</text>
</comment>
<evidence type="ECO:0000256" key="1">
    <source>
        <dbReference type="ARBA" id="ARBA00007120"/>
    </source>
</evidence>
<dbReference type="PANTHER" id="PTHR30289">
    <property type="entry name" value="UNCHARACTERIZED PROTEIN YBCL-RELATED"/>
    <property type="match status" value="1"/>
</dbReference>
<dbReference type="PANTHER" id="PTHR30289:SF1">
    <property type="entry name" value="PEBP (PHOSPHATIDYLETHANOLAMINE-BINDING PROTEIN) FAMILY PROTEIN"/>
    <property type="match status" value="1"/>
</dbReference>
<dbReference type="Gene3D" id="3.90.280.10">
    <property type="entry name" value="PEBP-like"/>
    <property type="match status" value="1"/>
</dbReference>
<dbReference type="InterPro" id="IPR036610">
    <property type="entry name" value="PEBP-like_sf"/>
</dbReference>
<keyword evidence="3" id="KW-1185">Reference proteome</keyword>
<sequence length="173" mass="18051">MLVIAAIVAAASGCGIVGGGSPTDGSLDGLSVSSPRIRDGAPLPADFSCAGKVGNPPLRWSGVLQKETKSIALVVDANNAQGAAEVHWLVYNIDPLTTELAQNSVPRGAVEGVTSSGKKGYSPPCRRDDIYRFSVYALDAKLDPKKATGLRETLELIAQHTISRGRLSASHIE</sequence>
<protein>
    <submittedName>
        <fullName evidence="2">YbhB/YbcL family Raf kinase inhibitor-like protein</fullName>
    </submittedName>
</protein>
<gene>
    <name evidence="2" type="ORF">DQ384_14950</name>
</gene>
<comment type="similarity">
    <text evidence="1">Belongs to the UPF0098 family.</text>
</comment>
<name>A0A367FK10_9ACTN</name>
<accession>A0A367FK10</accession>
<dbReference type="SUPFAM" id="SSF49777">
    <property type="entry name" value="PEBP-like"/>
    <property type="match status" value="1"/>
</dbReference>
<proteinExistence type="inferred from homology"/>
<dbReference type="AlphaFoldDB" id="A0A367FK10"/>
<reference evidence="2 3" key="1">
    <citation type="submission" date="2018-06" db="EMBL/GenBank/DDBJ databases">
        <title>Sphaerisporangium craniellae sp. nov., isolated from a marine sponge in the South China Sea.</title>
        <authorList>
            <person name="Li L."/>
        </authorList>
    </citation>
    <scope>NUCLEOTIDE SEQUENCE [LARGE SCALE GENOMIC DNA]</scope>
    <source>
        <strain evidence="2 3">CCTCC AA 208026</strain>
    </source>
</reference>
<dbReference type="Pfam" id="PF01161">
    <property type="entry name" value="PBP"/>
    <property type="match status" value="1"/>
</dbReference>
<dbReference type="CDD" id="cd00865">
    <property type="entry name" value="PEBP_bact_arch"/>
    <property type="match status" value="1"/>
</dbReference>
<evidence type="ECO:0000313" key="2">
    <source>
        <dbReference type="EMBL" id="RCG30591.1"/>
    </source>
</evidence>
<evidence type="ECO:0000313" key="3">
    <source>
        <dbReference type="Proteomes" id="UP000253094"/>
    </source>
</evidence>